<accession>A0A0U2J7A8</accession>
<dbReference type="CDD" id="cd07377">
    <property type="entry name" value="WHTH_GntR"/>
    <property type="match status" value="1"/>
</dbReference>
<comment type="similarity">
    <text evidence="2">In the C-terminal section; belongs to the class-I pyridoxal-phosphate-dependent aminotransferase family.</text>
</comment>
<dbReference type="PRINTS" id="PR00035">
    <property type="entry name" value="HTHGNTR"/>
</dbReference>
<dbReference type="GO" id="GO:0003700">
    <property type="term" value="F:DNA-binding transcription factor activity"/>
    <property type="evidence" value="ECO:0007669"/>
    <property type="project" value="InterPro"/>
</dbReference>
<dbReference type="STRING" id="200991.AUC31_10240"/>
<evidence type="ECO:0000256" key="1">
    <source>
        <dbReference type="ARBA" id="ARBA00001933"/>
    </source>
</evidence>
<gene>
    <name evidence="9" type="ORF">AUC31_10240</name>
</gene>
<dbReference type="InterPro" id="IPR015424">
    <property type="entry name" value="PyrdxlP-dep_Trfase"/>
</dbReference>
<evidence type="ECO:0000256" key="3">
    <source>
        <dbReference type="ARBA" id="ARBA00022576"/>
    </source>
</evidence>
<keyword evidence="10" id="KW-1185">Reference proteome</keyword>
<dbReference type="RefSeq" id="WP_058382258.1">
    <property type="nucleotide sequence ID" value="NZ_CP013659.2"/>
</dbReference>
<dbReference type="PANTHER" id="PTHR46577">
    <property type="entry name" value="HTH-TYPE TRANSCRIPTIONAL REGULATORY PROTEIN GABR"/>
    <property type="match status" value="1"/>
</dbReference>
<keyword evidence="3" id="KW-0032">Aminotransferase</keyword>
<keyword evidence="5" id="KW-0805">Transcription regulation</keyword>
<evidence type="ECO:0000256" key="2">
    <source>
        <dbReference type="ARBA" id="ARBA00005384"/>
    </source>
</evidence>
<dbReference type="Proteomes" id="UP000067683">
    <property type="component" value="Chromosome"/>
</dbReference>
<dbReference type="SMART" id="SM00345">
    <property type="entry name" value="HTH_GNTR"/>
    <property type="match status" value="1"/>
</dbReference>
<organism evidence="9 10">
    <name type="scientific">Planococcus rifietoensis</name>
    <dbReference type="NCBI Taxonomy" id="200991"/>
    <lineage>
        <taxon>Bacteria</taxon>
        <taxon>Bacillati</taxon>
        <taxon>Bacillota</taxon>
        <taxon>Bacilli</taxon>
        <taxon>Bacillales</taxon>
        <taxon>Caryophanaceae</taxon>
        <taxon>Planococcus</taxon>
    </lineage>
</organism>
<dbReference type="OrthoDB" id="9808770at2"/>
<feature type="domain" description="HTH gntR-type" evidence="8">
    <location>
        <begin position="14"/>
        <end position="82"/>
    </location>
</feature>
<keyword evidence="4" id="KW-0663">Pyridoxal phosphate</keyword>
<dbReference type="Gene3D" id="3.40.640.10">
    <property type="entry name" value="Type I PLP-dependent aspartate aminotransferase-like (Major domain)"/>
    <property type="match status" value="1"/>
</dbReference>
<dbReference type="InterPro" id="IPR051446">
    <property type="entry name" value="HTH_trans_reg/aminotransferase"/>
</dbReference>
<evidence type="ECO:0000256" key="6">
    <source>
        <dbReference type="ARBA" id="ARBA00023125"/>
    </source>
</evidence>
<dbReference type="Pfam" id="PF00155">
    <property type="entry name" value="Aminotran_1_2"/>
    <property type="match status" value="1"/>
</dbReference>
<dbReference type="GO" id="GO:0030170">
    <property type="term" value="F:pyridoxal phosphate binding"/>
    <property type="evidence" value="ECO:0007669"/>
    <property type="project" value="InterPro"/>
</dbReference>
<dbReference type="InterPro" id="IPR004839">
    <property type="entry name" value="Aminotransferase_I/II_large"/>
</dbReference>
<dbReference type="InterPro" id="IPR015421">
    <property type="entry name" value="PyrdxlP-dep_Trfase_major"/>
</dbReference>
<evidence type="ECO:0000313" key="9">
    <source>
        <dbReference type="EMBL" id="ALS75554.1"/>
    </source>
</evidence>
<name>A0A0U2J7A8_9BACL</name>
<evidence type="ECO:0000256" key="7">
    <source>
        <dbReference type="ARBA" id="ARBA00023163"/>
    </source>
</evidence>
<keyword evidence="7" id="KW-0804">Transcription</keyword>
<dbReference type="CDD" id="cd00609">
    <property type="entry name" value="AAT_like"/>
    <property type="match status" value="1"/>
</dbReference>
<dbReference type="SUPFAM" id="SSF53383">
    <property type="entry name" value="PLP-dependent transferases"/>
    <property type="match status" value="1"/>
</dbReference>
<dbReference type="SUPFAM" id="SSF46785">
    <property type="entry name" value="Winged helix' DNA-binding domain"/>
    <property type="match status" value="1"/>
</dbReference>
<dbReference type="Pfam" id="PF00392">
    <property type="entry name" value="GntR"/>
    <property type="match status" value="1"/>
</dbReference>
<evidence type="ECO:0000256" key="5">
    <source>
        <dbReference type="ARBA" id="ARBA00023015"/>
    </source>
</evidence>
<dbReference type="KEGG" id="prt:AUC31_10240"/>
<dbReference type="InterPro" id="IPR036390">
    <property type="entry name" value="WH_DNA-bd_sf"/>
</dbReference>
<dbReference type="InterPro" id="IPR000524">
    <property type="entry name" value="Tscrpt_reg_HTH_GntR"/>
</dbReference>
<dbReference type="InterPro" id="IPR036388">
    <property type="entry name" value="WH-like_DNA-bd_sf"/>
</dbReference>
<keyword evidence="3" id="KW-0808">Transferase</keyword>
<dbReference type="AlphaFoldDB" id="A0A0U2J7A8"/>
<reference evidence="9" key="1">
    <citation type="submission" date="2016-01" db="EMBL/GenBank/DDBJ databases">
        <title>Complete genome of Planococcus rifietoensis type strain M8.</title>
        <authorList>
            <person name="See-Too W.S."/>
        </authorList>
    </citation>
    <scope>NUCLEOTIDE SEQUENCE [LARGE SCALE GENOMIC DNA]</scope>
    <source>
        <strain evidence="9">M8</strain>
    </source>
</reference>
<proteinExistence type="inferred from homology"/>
<sequence length="474" mass="53949">MDMLMFQLQKQSTIPLYKQLYREIRTAITAGKIAVDTKLPSKRKLADYLQISQTTVELAYSQLVAEGFIEPRPRKGFFTMPVEELAYLDLPQEETAIRDVPKPTYVYDFNPARIDTRSFPFPTWRKTAREVIDEENHELLLAGHPQGDESLRAEIARYLYQSRGVVCEPEQIIVGSGTEQLMPLLIRLFDKNLSFGFENPGYALTHSIFEHDDRQAFPIAVDEDGIEVQELDKTGVDIAYVTPSHQFPTGSILSATRRAQLLNWAAASPERYIIEDDYDSEFRYTSQPIPALQSMDVGGRVIYVSTFSKSIMPSLRIAYLVLPPRLLNAYRKTFLHYTSTVPRIDQQIVATFMQKGHFSRHLNRMRKLYRKKLECLMQALDPYQPLVTVSGEQAGMHVVLTIDTERTEQNLVSLASDAGIRVFAMQNYDLLKQKSTSPKIVLGFGGLDENEIQQGIGQLMACWNITKTSSSAKR</sequence>
<comment type="cofactor">
    <cofactor evidence="1">
        <name>pyridoxal 5'-phosphate</name>
        <dbReference type="ChEBI" id="CHEBI:597326"/>
    </cofactor>
</comment>
<dbReference type="GO" id="GO:0003677">
    <property type="term" value="F:DNA binding"/>
    <property type="evidence" value="ECO:0007669"/>
    <property type="project" value="UniProtKB-KW"/>
</dbReference>
<protein>
    <submittedName>
        <fullName evidence="9">GntR family transcriptional regulator</fullName>
    </submittedName>
</protein>
<keyword evidence="6" id="KW-0238">DNA-binding</keyword>
<dbReference type="PANTHER" id="PTHR46577:SF1">
    <property type="entry name" value="HTH-TYPE TRANSCRIPTIONAL REGULATORY PROTEIN GABR"/>
    <property type="match status" value="1"/>
</dbReference>
<dbReference type="Gene3D" id="1.10.10.10">
    <property type="entry name" value="Winged helix-like DNA-binding domain superfamily/Winged helix DNA-binding domain"/>
    <property type="match status" value="1"/>
</dbReference>
<dbReference type="PROSITE" id="PS50949">
    <property type="entry name" value="HTH_GNTR"/>
    <property type="match status" value="1"/>
</dbReference>
<evidence type="ECO:0000313" key="10">
    <source>
        <dbReference type="Proteomes" id="UP000067683"/>
    </source>
</evidence>
<evidence type="ECO:0000256" key="4">
    <source>
        <dbReference type="ARBA" id="ARBA00022898"/>
    </source>
</evidence>
<dbReference type="GO" id="GO:0008483">
    <property type="term" value="F:transaminase activity"/>
    <property type="evidence" value="ECO:0007669"/>
    <property type="project" value="UniProtKB-KW"/>
</dbReference>
<dbReference type="EMBL" id="CP013659">
    <property type="protein sequence ID" value="ALS75554.1"/>
    <property type="molecule type" value="Genomic_DNA"/>
</dbReference>
<evidence type="ECO:0000259" key="8">
    <source>
        <dbReference type="PROSITE" id="PS50949"/>
    </source>
</evidence>